<gene>
    <name evidence="1" type="ORF">SBAD_LOCUS10047</name>
</gene>
<dbReference type="AlphaFoldDB" id="A0A183J2E9"/>
<evidence type="ECO:0000313" key="3">
    <source>
        <dbReference type="WBParaSite" id="SBAD_0001040301-mRNA-1"/>
    </source>
</evidence>
<reference evidence="1 2" key="2">
    <citation type="submission" date="2018-11" db="EMBL/GenBank/DDBJ databases">
        <authorList>
            <consortium name="Pathogen Informatics"/>
        </authorList>
    </citation>
    <scope>NUCLEOTIDE SEQUENCE [LARGE SCALE GENOMIC DNA]</scope>
</reference>
<name>A0A183J2E9_9BILA</name>
<dbReference type="WBParaSite" id="SBAD_0001040301-mRNA-1">
    <property type="protein sequence ID" value="SBAD_0001040301-mRNA-1"/>
    <property type="gene ID" value="SBAD_0001040301"/>
</dbReference>
<dbReference type="Proteomes" id="UP000270296">
    <property type="component" value="Unassembled WGS sequence"/>
</dbReference>
<keyword evidence="2" id="KW-1185">Reference proteome</keyword>
<reference evidence="3" key="1">
    <citation type="submission" date="2016-06" db="UniProtKB">
        <authorList>
            <consortium name="WormBaseParasite"/>
        </authorList>
    </citation>
    <scope>IDENTIFICATION</scope>
</reference>
<accession>A0A183J2E9</accession>
<evidence type="ECO:0000313" key="1">
    <source>
        <dbReference type="EMBL" id="VDP28438.1"/>
    </source>
</evidence>
<evidence type="ECO:0000313" key="2">
    <source>
        <dbReference type="Proteomes" id="UP000270296"/>
    </source>
</evidence>
<sequence>MLIGSVHAASRGNLVFALPIRLSLNESHDTAGFSASPGLRREAIYEPNHPRSRVATVRTIGSKANGERR</sequence>
<organism evidence="3">
    <name type="scientific">Soboliphyme baturini</name>
    <dbReference type="NCBI Taxonomy" id="241478"/>
    <lineage>
        <taxon>Eukaryota</taxon>
        <taxon>Metazoa</taxon>
        <taxon>Ecdysozoa</taxon>
        <taxon>Nematoda</taxon>
        <taxon>Enoplea</taxon>
        <taxon>Dorylaimia</taxon>
        <taxon>Dioctophymatida</taxon>
        <taxon>Dioctophymatoidea</taxon>
        <taxon>Soboliphymatidae</taxon>
        <taxon>Soboliphyme</taxon>
    </lineage>
</organism>
<protein>
    <submittedName>
        <fullName evidence="3">Secreted protein</fullName>
    </submittedName>
</protein>
<dbReference type="EMBL" id="UZAM01013528">
    <property type="protein sequence ID" value="VDP28438.1"/>
    <property type="molecule type" value="Genomic_DNA"/>
</dbReference>
<proteinExistence type="predicted"/>